<dbReference type="AlphaFoldDB" id="A0A7X0TYT9"/>
<dbReference type="RefSeq" id="WP_185103048.1">
    <property type="nucleotide sequence ID" value="NZ_BAAAXY010000059.1"/>
</dbReference>
<protein>
    <submittedName>
        <fullName evidence="3">Uncharacterized protein</fullName>
    </submittedName>
</protein>
<feature type="signal peptide" evidence="2">
    <location>
        <begin position="1"/>
        <end position="39"/>
    </location>
</feature>
<keyword evidence="2" id="KW-0732">Signal</keyword>
<name>A0A7X0TYT9_9ACTN</name>
<feature type="region of interest" description="Disordered" evidence="1">
    <location>
        <begin position="110"/>
        <end position="129"/>
    </location>
</feature>
<evidence type="ECO:0000313" key="3">
    <source>
        <dbReference type="EMBL" id="MBB6548579.1"/>
    </source>
</evidence>
<feature type="chain" id="PRO_5039701160" evidence="2">
    <location>
        <begin position="40"/>
        <end position="129"/>
    </location>
</feature>
<feature type="region of interest" description="Disordered" evidence="1">
    <location>
        <begin position="59"/>
        <end position="85"/>
    </location>
</feature>
<organism evidence="3 4">
    <name type="scientific">Nonomuraea rubra</name>
    <dbReference type="NCBI Taxonomy" id="46180"/>
    <lineage>
        <taxon>Bacteria</taxon>
        <taxon>Bacillati</taxon>
        <taxon>Actinomycetota</taxon>
        <taxon>Actinomycetes</taxon>
        <taxon>Streptosporangiales</taxon>
        <taxon>Streptosporangiaceae</taxon>
        <taxon>Nonomuraea</taxon>
    </lineage>
</organism>
<evidence type="ECO:0000313" key="4">
    <source>
        <dbReference type="Proteomes" id="UP000565579"/>
    </source>
</evidence>
<reference evidence="3 4" key="1">
    <citation type="submission" date="2020-08" db="EMBL/GenBank/DDBJ databases">
        <title>Sequencing the genomes of 1000 actinobacteria strains.</title>
        <authorList>
            <person name="Klenk H.-P."/>
        </authorList>
    </citation>
    <scope>NUCLEOTIDE SEQUENCE [LARGE SCALE GENOMIC DNA]</scope>
    <source>
        <strain evidence="3 4">DSM 43768</strain>
    </source>
</reference>
<feature type="compositionally biased region" description="Low complexity" evidence="1">
    <location>
        <begin position="111"/>
        <end position="129"/>
    </location>
</feature>
<comment type="caution">
    <text evidence="3">The sequence shown here is derived from an EMBL/GenBank/DDBJ whole genome shotgun (WGS) entry which is preliminary data.</text>
</comment>
<evidence type="ECO:0000256" key="2">
    <source>
        <dbReference type="SAM" id="SignalP"/>
    </source>
</evidence>
<keyword evidence="4" id="KW-1185">Reference proteome</keyword>
<proteinExistence type="predicted"/>
<dbReference type="Proteomes" id="UP000565579">
    <property type="component" value="Unassembled WGS sequence"/>
</dbReference>
<sequence length="129" mass="13174">MRTRQPAGPLAAPSAGLPARLPAVLLLLLSWFLPATAHAQAAQQATAVHAAVWRAEQQHSGVRQLPHPAPELRAWPGQGGTTGAAAALAADLPGARPVWATVVPEPPLDVPAARRPLASAARAPPSTGL</sequence>
<accession>A0A7X0TYT9</accession>
<gene>
    <name evidence="3" type="ORF">HD593_003374</name>
</gene>
<evidence type="ECO:0000256" key="1">
    <source>
        <dbReference type="SAM" id="MobiDB-lite"/>
    </source>
</evidence>
<dbReference type="EMBL" id="JACHMI010000001">
    <property type="protein sequence ID" value="MBB6548579.1"/>
    <property type="molecule type" value="Genomic_DNA"/>
</dbReference>